<accession>A0A0A8ZLJ5</accession>
<protein>
    <submittedName>
        <fullName evidence="1">Uncharacterized protein</fullName>
    </submittedName>
</protein>
<dbReference type="EMBL" id="GBRH01259332">
    <property type="protein sequence ID" value="JAD38563.1"/>
    <property type="molecule type" value="Transcribed_RNA"/>
</dbReference>
<reference evidence="1" key="1">
    <citation type="submission" date="2014-09" db="EMBL/GenBank/DDBJ databases">
        <authorList>
            <person name="Magalhaes I.L.F."/>
            <person name="Oliveira U."/>
            <person name="Santos F.R."/>
            <person name="Vidigal T.H.D.A."/>
            <person name="Brescovit A.D."/>
            <person name="Santos A.J."/>
        </authorList>
    </citation>
    <scope>NUCLEOTIDE SEQUENCE</scope>
    <source>
        <tissue evidence="1">Shoot tissue taken approximately 20 cm above the soil surface</tissue>
    </source>
</reference>
<dbReference type="AlphaFoldDB" id="A0A0A8ZLJ5"/>
<proteinExistence type="predicted"/>
<reference evidence="1" key="2">
    <citation type="journal article" date="2015" name="Data Brief">
        <title>Shoot transcriptome of the giant reed, Arundo donax.</title>
        <authorList>
            <person name="Barrero R.A."/>
            <person name="Guerrero F.D."/>
            <person name="Moolhuijzen P."/>
            <person name="Goolsby J.A."/>
            <person name="Tidwell J."/>
            <person name="Bellgard S.E."/>
            <person name="Bellgard M.I."/>
        </authorList>
    </citation>
    <scope>NUCLEOTIDE SEQUENCE</scope>
    <source>
        <tissue evidence="1">Shoot tissue taken approximately 20 cm above the soil surface</tissue>
    </source>
</reference>
<sequence length="66" mass="7012">MRCSYHMIISLEATNLEFLSHLVFATTAIVSIQASSCMSLQLFAVPLPVCAIPQPSSSAARAIGIC</sequence>
<organism evidence="1">
    <name type="scientific">Arundo donax</name>
    <name type="common">Giant reed</name>
    <name type="synonym">Donax arundinaceus</name>
    <dbReference type="NCBI Taxonomy" id="35708"/>
    <lineage>
        <taxon>Eukaryota</taxon>
        <taxon>Viridiplantae</taxon>
        <taxon>Streptophyta</taxon>
        <taxon>Embryophyta</taxon>
        <taxon>Tracheophyta</taxon>
        <taxon>Spermatophyta</taxon>
        <taxon>Magnoliopsida</taxon>
        <taxon>Liliopsida</taxon>
        <taxon>Poales</taxon>
        <taxon>Poaceae</taxon>
        <taxon>PACMAD clade</taxon>
        <taxon>Arundinoideae</taxon>
        <taxon>Arundineae</taxon>
        <taxon>Arundo</taxon>
    </lineage>
</organism>
<name>A0A0A8ZLJ5_ARUDO</name>
<evidence type="ECO:0000313" key="1">
    <source>
        <dbReference type="EMBL" id="JAD38563.1"/>
    </source>
</evidence>